<reference evidence="1" key="1">
    <citation type="journal article" date="2009" name="PLoS Genet.">
        <title>Sequencing, mapping, and analysis of 27,455 maize full-length cDNAs.</title>
        <authorList>
            <person name="Soderlund C."/>
            <person name="Descour A."/>
            <person name="Kudrna D."/>
            <person name="Bomhoff M."/>
            <person name="Boyd L."/>
            <person name="Currie J."/>
            <person name="Angelova A."/>
            <person name="Collura K."/>
            <person name="Wissotski M."/>
            <person name="Ashley E."/>
            <person name="Morrow D."/>
            <person name="Fernandes J."/>
            <person name="Walbot V."/>
            <person name="Yu Y."/>
        </authorList>
    </citation>
    <scope>NUCLEOTIDE SEQUENCE</scope>
    <source>
        <strain evidence="1">B73</strain>
    </source>
</reference>
<sequence length="100" mass="11252">MKSGPVLADKNVKYHEPEYWDLGRKEISTSVMLQGRYMPFRKIWRLISQSIGLSCTNTQTKTCRLDRGSSVWKLITSMKGTCAVELHQTVSGKGKLAMSA</sequence>
<name>B4FND6_MAIZE</name>
<dbReference type="EMBL" id="BT038624">
    <property type="protein sequence ID" value="ACF83629.1"/>
    <property type="molecule type" value="mRNA"/>
</dbReference>
<accession>B4FND6</accession>
<protein>
    <submittedName>
        <fullName evidence="1">Uncharacterized protein</fullName>
    </submittedName>
</protein>
<proteinExistence type="evidence at transcript level"/>
<evidence type="ECO:0000313" key="1">
    <source>
        <dbReference type="EMBL" id="ACF83629.1"/>
    </source>
</evidence>
<organism evidence="1">
    <name type="scientific">Zea mays</name>
    <name type="common">Maize</name>
    <dbReference type="NCBI Taxonomy" id="4577"/>
    <lineage>
        <taxon>Eukaryota</taxon>
        <taxon>Viridiplantae</taxon>
        <taxon>Streptophyta</taxon>
        <taxon>Embryophyta</taxon>
        <taxon>Tracheophyta</taxon>
        <taxon>Spermatophyta</taxon>
        <taxon>Magnoliopsida</taxon>
        <taxon>Liliopsida</taxon>
        <taxon>Poales</taxon>
        <taxon>Poaceae</taxon>
        <taxon>PACMAD clade</taxon>
        <taxon>Panicoideae</taxon>
        <taxon>Andropogonodae</taxon>
        <taxon>Andropogoneae</taxon>
        <taxon>Tripsacinae</taxon>
        <taxon>Zea</taxon>
    </lineage>
</organism>
<dbReference type="AlphaFoldDB" id="B4FND6"/>